<feature type="compositionally biased region" description="Basic and acidic residues" evidence="1">
    <location>
        <begin position="519"/>
        <end position="531"/>
    </location>
</feature>
<comment type="caution">
    <text evidence="2">The sequence shown here is derived from an EMBL/GenBank/DDBJ whole genome shotgun (WGS) entry which is preliminary data.</text>
</comment>
<feature type="region of interest" description="Disordered" evidence="1">
    <location>
        <begin position="548"/>
        <end position="601"/>
    </location>
</feature>
<reference evidence="2" key="1">
    <citation type="submission" date="2020-04" db="EMBL/GenBank/DDBJ databases">
        <title>Analysis of mating type loci in Filobasidium floriforme.</title>
        <authorList>
            <person name="Nowrousian M."/>
        </authorList>
    </citation>
    <scope>NUCLEOTIDE SEQUENCE</scope>
    <source>
        <strain evidence="2">CBS 6242</strain>
    </source>
</reference>
<proteinExistence type="predicted"/>
<evidence type="ECO:0000256" key="1">
    <source>
        <dbReference type="SAM" id="MobiDB-lite"/>
    </source>
</evidence>
<feature type="region of interest" description="Disordered" evidence="1">
    <location>
        <begin position="665"/>
        <end position="733"/>
    </location>
</feature>
<feature type="region of interest" description="Disordered" evidence="1">
    <location>
        <begin position="1"/>
        <end position="232"/>
    </location>
</feature>
<feature type="compositionally biased region" description="Low complexity" evidence="1">
    <location>
        <begin position="416"/>
        <end position="433"/>
    </location>
</feature>
<evidence type="ECO:0000313" key="3">
    <source>
        <dbReference type="Proteomes" id="UP000812966"/>
    </source>
</evidence>
<feature type="compositionally biased region" description="Polar residues" evidence="1">
    <location>
        <begin position="584"/>
        <end position="596"/>
    </location>
</feature>
<name>A0A8K0NTT7_9TREE</name>
<feature type="region of interest" description="Disordered" evidence="1">
    <location>
        <begin position="504"/>
        <end position="533"/>
    </location>
</feature>
<protein>
    <submittedName>
        <fullName evidence="2">Uncharacterized protein</fullName>
    </submittedName>
</protein>
<feature type="compositionally biased region" description="Basic residues" evidence="1">
    <location>
        <begin position="199"/>
        <end position="209"/>
    </location>
</feature>
<feature type="compositionally biased region" description="Low complexity" evidence="1">
    <location>
        <begin position="20"/>
        <end position="44"/>
    </location>
</feature>
<sequence length="839" mass="90463">MPKSEASSAWEVLSKDDPHSSPSPVAFPTSPTSPTFPPASGSAAIKGPTETITERLAKVSLGKSAQPLPQGHQVRNVSGGSVDSGSSAWGTLASKSILSGSKAKKDKEERRALKEEKKEKGSSSGTKEKSERTKKERSHKEDKALEKQRDTRPKAEVVEKVQPAQPESTTASSSIVHVAVPSSSTSDQPIINSSADHNRKPRRSRKGKNARANAGDIVTPEPALSDNASVVTPSSAPTALELWSEVQSQPALSSAAGISVTDMSIVEMSSQHRKAKRHRNQKPVRSAEGEQGDETASQAAMRTDARQDLTVTEMVMQAKARARRGGARDQESSRRVAEDDEENQREKRRIAQREKRNRAAARKQAERQAVTGDYDQGDRVPSGLTGGQGRPASRSGNEDNFRADSASPAQSFRLVRGTSDTSRGTSGTPTDSGVLLSDGSMNRNETRGIKQTTASSSRATGGGGGSSSAMYTHTKSSADPLYSGYLVVEPPSTGSSRTFGTISNSNESVAPHHSISRRGSFDHSAGRERDAPTTTVIIGLERLDLNARRDPSVGPAGKQAGQVKSIQQPKHKGSTPVPPPRPHSISNTLGSASTRPSAYPHQRHALDETDDAHSITSYEEAHSSVRAYLDQDPEFLADPKNQLVFWQGLCVELGLALPTNMAVGMKHGSSSRTYSEASDEEHVIRSTTSKRRRAYSTTSSTSSARTTTTASDRTAQAADLSRSSTPRPVLPPVPTSKTACLRLLKAGAHINLSDWFEVRPEVNQRLADLRRRRGAGAVLGEEEMEYVYEPLRRLMFPSPSAMIRYTCKHGKFVGKKTLKAEWLEPLMKDMHLGGQTRRG</sequence>
<keyword evidence="3" id="KW-1185">Reference proteome</keyword>
<feature type="region of interest" description="Disordered" evidence="1">
    <location>
        <begin position="266"/>
        <end position="472"/>
    </location>
</feature>
<dbReference type="Proteomes" id="UP000812966">
    <property type="component" value="Unassembled WGS sequence"/>
</dbReference>
<feature type="compositionally biased region" description="Low complexity" evidence="1">
    <location>
        <begin position="77"/>
        <end position="87"/>
    </location>
</feature>
<dbReference type="EMBL" id="JABELV010000001">
    <property type="protein sequence ID" value="KAG7580149.1"/>
    <property type="molecule type" value="Genomic_DNA"/>
</dbReference>
<organism evidence="2 3">
    <name type="scientific">Filobasidium floriforme</name>
    <dbReference type="NCBI Taxonomy" id="5210"/>
    <lineage>
        <taxon>Eukaryota</taxon>
        <taxon>Fungi</taxon>
        <taxon>Dikarya</taxon>
        <taxon>Basidiomycota</taxon>
        <taxon>Agaricomycotina</taxon>
        <taxon>Tremellomycetes</taxon>
        <taxon>Filobasidiales</taxon>
        <taxon>Filobasidiaceae</taxon>
        <taxon>Filobasidium</taxon>
    </lineage>
</organism>
<feature type="compositionally biased region" description="Basic residues" evidence="1">
    <location>
        <begin position="271"/>
        <end position="282"/>
    </location>
</feature>
<feature type="compositionally biased region" description="Basic and acidic residues" evidence="1">
    <location>
        <begin position="326"/>
        <end position="337"/>
    </location>
</feature>
<feature type="compositionally biased region" description="Low complexity" evidence="1">
    <location>
        <begin position="695"/>
        <end position="718"/>
    </location>
</feature>
<evidence type="ECO:0000313" key="2">
    <source>
        <dbReference type="EMBL" id="KAG7580149.1"/>
    </source>
</evidence>
<gene>
    <name evidence="2" type="ORF">FFLO_00120</name>
</gene>
<accession>A0A8K0NTT7</accession>
<feature type="compositionally biased region" description="Basic and acidic residues" evidence="1">
    <location>
        <begin position="103"/>
        <end position="159"/>
    </location>
</feature>
<feature type="compositionally biased region" description="Polar residues" evidence="1">
    <location>
        <begin position="165"/>
        <end position="195"/>
    </location>
</feature>
<dbReference type="AlphaFoldDB" id="A0A8K0NTT7"/>